<dbReference type="Pfam" id="PF05309">
    <property type="entry name" value="TraE"/>
    <property type="match status" value="1"/>
</dbReference>
<dbReference type="EMBL" id="AAQH01000041">
    <property type="protein sequence ID" value="EAT10690.1"/>
    <property type="molecule type" value="Genomic_DNA"/>
</dbReference>
<name>Q1MXI2_9GAMM</name>
<dbReference type="RefSeq" id="WP_007019393.1">
    <property type="nucleotide sequence ID" value="NZ_CH724124.1"/>
</dbReference>
<protein>
    <submittedName>
        <fullName evidence="1">Plasmid-like conjugative transfer protein TraE</fullName>
    </submittedName>
</protein>
<accession>Q1MXI2</accession>
<evidence type="ECO:0000313" key="2">
    <source>
        <dbReference type="Proteomes" id="UP000004263"/>
    </source>
</evidence>
<organism evidence="1 2">
    <name type="scientific">Bermanella marisrubri</name>
    <dbReference type="NCBI Taxonomy" id="207949"/>
    <lineage>
        <taxon>Bacteria</taxon>
        <taxon>Pseudomonadati</taxon>
        <taxon>Pseudomonadota</taxon>
        <taxon>Gammaproteobacteria</taxon>
        <taxon>Oceanospirillales</taxon>
        <taxon>Oceanospirillaceae</taxon>
        <taxon>Bermanella</taxon>
    </lineage>
</organism>
<reference evidence="1 2" key="1">
    <citation type="submission" date="2006-03" db="EMBL/GenBank/DDBJ databases">
        <authorList>
            <person name="Pinhassi J."/>
            <person name="Pedros-Alio C."/>
            <person name="Ferriera S."/>
            <person name="Johnson J."/>
            <person name="Kravitz S."/>
            <person name="Halpern A."/>
            <person name="Remington K."/>
            <person name="Beeson K."/>
            <person name="Tran B."/>
            <person name="Rogers Y.-H."/>
            <person name="Friedman R."/>
            <person name="Venter J.C."/>
        </authorList>
    </citation>
    <scope>NUCLEOTIDE SEQUENCE [LARGE SCALE GENOMIC DNA]</scope>
    <source>
        <strain evidence="1 2">RED65</strain>
    </source>
</reference>
<dbReference type="Proteomes" id="UP000004263">
    <property type="component" value="Unassembled WGS sequence"/>
</dbReference>
<gene>
    <name evidence="1" type="ORF">RED65_01898</name>
</gene>
<proteinExistence type="predicted"/>
<sequence>MNRDVYKSVIAQMNVSRLFWASLSSLLIVSNVLLAYFVVTADTSEKTTLVPIGFESEFWVHNEEVDPEYLEQMSLFFLDLYTDYHPSNVESRFKMILKYVEPSAHGLLERRFDSEAQRIRNSSLSSTFHPSAIKIRETTVFVHGILQGLVAGKATDPDLDAVFRIDFEHDHGRLFIKTIERVIETQSGEYLAYE</sequence>
<dbReference type="HOGENOM" id="CLU_114568_1_0_6"/>
<dbReference type="OrthoDB" id="5880202at2"/>
<dbReference type="AlphaFoldDB" id="Q1MXI2"/>
<evidence type="ECO:0000313" key="1">
    <source>
        <dbReference type="EMBL" id="EAT10690.1"/>
    </source>
</evidence>
<dbReference type="NCBIfam" id="TIGR02761">
    <property type="entry name" value="TraE_TIGR"/>
    <property type="match status" value="1"/>
</dbReference>
<dbReference type="InterPro" id="IPR007973">
    <property type="entry name" value="Pilus_assembly_TraE"/>
</dbReference>
<keyword evidence="2" id="KW-1185">Reference proteome</keyword>
<comment type="caution">
    <text evidence="1">The sequence shown here is derived from an EMBL/GenBank/DDBJ whole genome shotgun (WGS) entry which is preliminary data.</text>
</comment>
<dbReference type="STRING" id="207949.RED65_01898"/>